<dbReference type="InterPro" id="IPR000644">
    <property type="entry name" value="CBS_dom"/>
</dbReference>
<evidence type="ECO:0000259" key="4">
    <source>
        <dbReference type="PROSITE" id="PS51371"/>
    </source>
</evidence>
<evidence type="ECO:0000256" key="2">
    <source>
        <dbReference type="ARBA" id="ARBA00023122"/>
    </source>
</evidence>
<evidence type="ECO:0000313" key="5">
    <source>
        <dbReference type="EMBL" id="CAI0437981.1"/>
    </source>
</evidence>
<dbReference type="InterPro" id="IPR046342">
    <property type="entry name" value="CBS_dom_sf"/>
</dbReference>
<keyword evidence="6" id="KW-1185">Reference proteome</keyword>
<dbReference type="InterPro" id="IPR050511">
    <property type="entry name" value="AMPK_gamma/SDS23_families"/>
</dbReference>
<organism evidence="5 6">
    <name type="scientific">Linum tenue</name>
    <dbReference type="NCBI Taxonomy" id="586396"/>
    <lineage>
        <taxon>Eukaryota</taxon>
        <taxon>Viridiplantae</taxon>
        <taxon>Streptophyta</taxon>
        <taxon>Embryophyta</taxon>
        <taxon>Tracheophyta</taxon>
        <taxon>Spermatophyta</taxon>
        <taxon>Magnoliopsida</taxon>
        <taxon>eudicotyledons</taxon>
        <taxon>Gunneridae</taxon>
        <taxon>Pentapetalae</taxon>
        <taxon>rosids</taxon>
        <taxon>fabids</taxon>
        <taxon>Malpighiales</taxon>
        <taxon>Linaceae</taxon>
        <taxon>Linum</taxon>
    </lineage>
</organism>
<dbReference type="PROSITE" id="PS51371">
    <property type="entry name" value="CBS"/>
    <property type="match status" value="1"/>
</dbReference>
<dbReference type="Pfam" id="PF00571">
    <property type="entry name" value="CBS"/>
    <property type="match status" value="1"/>
</dbReference>
<dbReference type="AlphaFoldDB" id="A0AAV0LWQ8"/>
<evidence type="ECO:0000256" key="3">
    <source>
        <dbReference type="PROSITE-ProRule" id="PRU00703"/>
    </source>
</evidence>
<gene>
    <name evidence="5" type="ORF">LITE_LOCUS25653</name>
</gene>
<sequence>MQEEKKMMEVPEVHGIKNPEAPSAVDSSFIADLKQTQQLDSGAALQSFLDHIPISSVPGIRNSPDVLVTELKAGDTVKHAMELLYRRNVFGAPIADSIDPENITGRASDRYMGFIDFARMLLWCLHESEKRHAKITADFDSISTMLHENPEIADTKVGELAKSFLWDPFFPVHLEDTVFHVLLLLCKHQLQVVPVVEESEIQVIGFVTQNAVIHLLLRSAGLEWFDAIADKPLSAYREEHVVSVYGDQSLAEALHLLWGTQIGVIAVVNRTNETIIGCIRNSDAYLLLENDDLFRNRKTITAEEFIHTETGVNSDCDPTIQKDLGALLSAGTLKLKNNFLPKMDSVVANTRSDTLKQAMMKLSETNSSFSFIVDQSMNPTGILLSRDVIVQFAPPGMDSSFQGGGFFEFALEQAGCQVKNGTVVCDHQSSSSRLVKATADNAS</sequence>
<evidence type="ECO:0000313" key="6">
    <source>
        <dbReference type="Proteomes" id="UP001154282"/>
    </source>
</evidence>
<dbReference type="PANTHER" id="PTHR13780:SF124">
    <property type="entry name" value="OS01G0633400 PROTEIN"/>
    <property type="match status" value="1"/>
</dbReference>
<name>A0AAV0LWQ8_9ROSI</name>
<feature type="domain" description="CBS" evidence="4">
    <location>
        <begin position="165"/>
        <end position="222"/>
    </location>
</feature>
<dbReference type="Proteomes" id="UP001154282">
    <property type="component" value="Unassembled WGS sequence"/>
</dbReference>
<accession>A0AAV0LWQ8</accession>
<keyword evidence="1" id="KW-0677">Repeat</keyword>
<protein>
    <recommendedName>
        <fullName evidence="4">CBS domain-containing protein</fullName>
    </recommendedName>
</protein>
<comment type="caution">
    <text evidence="5">The sequence shown here is derived from an EMBL/GenBank/DDBJ whole genome shotgun (WGS) entry which is preliminary data.</text>
</comment>
<proteinExistence type="predicted"/>
<dbReference type="Gene3D" id="3.10.580.10">
    <property type="entry name" value="CBS-domain"/>
    <property type="match status" value="2"/>
</dbReference>
<dbReference type="SUPFAM" id="SSF54631">
    <property type="entry name" value="CBS-domain pair"/>
    <property type="match status" value="2"/>
</dbReference>
<evidence type="ECO:0000256" key="1">
    <source>
        <dbReference type="ARBA" id="ARBA00022737"/>
    </source>
</evidence>
<dbReference type="PANTHER" id="PTHR13780">
    <property type="entry name" value="AMP-ACTIVATED PROTEIN KINASE, GAMMA REGULATORY SUBUNIT"/>
    <property type="match status" value="1"/>
</dbReference>
<dbReference type="CDD" id="cd02205">
    <property type="entry name" value="CBS_pair_SF"/>
    <property type="match status" value="1"/>
</dbReference>
<dbReference type="EMBL" id="CAMGYJ010000006">
    <property type="protein sequence ID" value="CAI0437981.1"/>
    <property type="molecule type" value="Genomic_DNA"/>
</dbReference>
<keyword evidence="2 3" id="KW-0129">CBS domain</keyword>
<reference evidence="5" key="1">
    <citation type="submission" date="2022-08" db="EMBL/GenBank/DDBJ databases">
        <authorList>
            <person name="Gutierrez-Valencia J."/>
        </authorList>
    </citation>
    <scope>NUCLEOTIDE SEQUENCE</scope>
</reference>